<dbReference type="AlphaFoldDB" id="A0A1W6L8V5"/>
<evidence type="ECO:0000313" key="2">
    <source>
        <dbReference type="Proteomes" id="UP000193427"/>
    </source>
</evidence>
<protein>
    <submittedName>
        <fullName evidence="1">Uncharacterized protein</fullName>
    </submittedName>
</protein>
<dbReference type="EMBL" id="CP015118">
    <property type="protein sequence ID" value="ARN20761.1"/>
    <property type="molecule type" value="Genomic_DNA"/>
</dbReference>
<dbReference type="Proteomes" id="UP000193427">
    <property type="component" value="Chromosome"/>
</dbReference>
<reference evidence="1 2" key="1">
    <citation type="submission" date="2016-04" db="EMBL/GenBank/DDBJ databases">
        <title>Complete genome sequence of natural rubber-degrading, novel Gram-negative bacterium, Rhizobacter gummiphilus strain NS21.</title>
        <authorList>
            <person name="Tabata M."/>
            <person name="Kasai D."/>
            <person name="Fukuda M."/>
        </authorList>
    </citation>
    <scope>NUCLEOTIDE SEQUENCE [LARGE SCALE GENOMIC DNA]</scope>
    <source>
        <strain evidence="1 2">NS21</strain>
    </source>
</reference>
<evidence type="ECO:0000313" key="1">
    <source>
        <dbReference type="EMBL" id="ARN20761.1"/>
    </source>
</evidence>
<sequence>MGTFAARQPLTTGLGKLSALRDRTVTPAAQPAVLASVDLAGNLATRSVRVPPMNVSVTCSDPRLLAHYGDGRESIVLQRLQMKAFESIQEASREVQAAIRDFDDAMTRQPPASPREAAERQRTFESVCRNIASAQQANIDRAVQQEWGMQKQRDTALLASNVRFGVKLTMQTVSVAANATTTALLPNPLSPAKAAYSLFRMGQTIQQFAKDREQAARSIEKGDAALVKLQAGDAADGGGAHGWRTRTRELVSAVHVPFTQKLFRSVHHQEQKLDEFLAKSARVDKETRAMYAQAHELMATLADLPEPPPGRPDPHADMRREVGGLLDSLGDLMQSIERDNAFYRHHQDRCRAFHAKQPAGLAQQADAVDWGASALRVGRFAGNLAKIAAHLGA</sequence>
<organism evidence="1 2">
    <name type="scientific">Piscinibacter gummiphilus</name>
    <dbReference type="NCBI Taxonomy" id="946333"/>
    <lineage>
        <taxon>Bacteria</taxon>
        <taxon>Pseudomonadati</taxon>
        <taxon>Pseudomonadota</taxon>
        <taxon>Betaproteobacteria</taxon>
        <taxon>Burkholderiales</taxon>
        <taxon>Sphaerotilaceae</taxon>
        <taxon>Piscinibacter</taxon>
    </lineage>
</organism>
<gene>
    <name evidence="1" type="ORF">A4W93_13125</name>
</gene>
<accession>A0A1W6L8V5</accession>
<dbReference type="KEGG" id="rgu:A4W93_13125"/>
<name>A0A1W6L8V5_9BURK</name>
<keyword evidence="2" id="KW-1185">Reference proteome</keyword>
<proteinExistence type="predicted"/>